<protein>
    <submittedName>
        <fullName evidence="1">Uncharacterized protein</fullName>
    </submittedName>
</protein>
<dbReference type="OMA" id="APFNNKY"/>
<dbReference type="HOGENOM" id="CLU_2170712_0_0_1"/>
<dbReference type="RefSeq" id="XP_001385657.2">
    <property type="nucleotide sequence ID" value="XM_001385620.1"/>
</dbReference>
<reference evidence="1 2" key="1">
    <citation type="journal article" date="2007" name="Nat. Biotechnol.">
        <title>Genome sequence of the lignocellulose-bioconverting and xylose-fermenting yeast Pichia stipitis.</title>
        <authorList>
            <person name="Jeffries T.W."/>
            <person name="Grigoriev I.V."/>
            <person name="Grimwood J."/>
            <person name="Laplaza J.M."/>
            <person name="Aerts A."/>
            <person name="Salamov A."/>
            <person name="Schmutz J."/>
            <person name="Lindquist E."/>
            <person name="Dehal P."/>
            <person name="Shapiro H."/>
            <person name="Jin Y.S."/>
            <person name="Passoth V."/>
            <person name="Richardson P.M."/>
        </authorList>
    </citation>
    <scope>NUCLEOTIDE SEQUENCE [LARGE SCALE GENOMIC DNA]</scope>
    <source>
        <strain evidence="2">ATCC 58785 / CBS 6054 / NBRC 10063 / NRRL Y-11545</strain>
    </source>
</reference>
<dbReference type="GeneID" id="4840237"/>
<proteinExistence type="predicted"/>
<dbReference type="eggNOG" id="ENOG502RQ9F">
    <property type="taxonomic scope" value="Eukaryota"/>
</dbReference>
<sequence>MIARPSRNVARVVFKRLQHSAAESASTAKASGFNNKFNFNINPPNVHEYWNYRNASVLLAVIPVYLGVGYVAKYLGANLDGFEGLIEFADNDQLKTLKFGEPQTK</sequence>
<dbReference type="EMBL" id="CP000500">
    <property type="protein sequence ID" value="ABN67628.2"/>
    <property type="molecule type" value="Genomic_DNA"/>
</dbReference>
<dbReference type="Proteomes" id="UP000002258">
    <property type="component" value="Chromosome 6"/>
</dbReference>
<dbReference type="STRING" id="322104.A3LYG0"/>
<organism evidence="1 2">
    <name type="scientific">Scheffersomyces stipitis (strain ATCC 58785 / CBS 6054 / NBRC 10063 / NRRL Y-11545)</name>
    <name type="common">Yeast</name>
    <name type="synonym">Pichia stipitis</name>
    <dbReference type="NCBI Taxonomy" id="322104"/>
    <lineage>
        <taxon>Eukaryota</taxon>
        <taxon>Fungi</taxon>
        <taxon>Dikarya</taxon>
        <taxon>Ascomycota</taxon>
        <taxon>Saccharomycotina</taxon>
        <taxon>Pichiomycetes</taxon>
        <taxon>Debaryomycetaceae</taxon>
        <taxon>Scheffersomyces</taxon>
    </lineage>
</organism>
<dbReference type="KEGG" id="pic:PICST_33160"/>
<accession>A3LYG0</accession>
<dbReference type="AlphaFoldDB" id="A3LYG0"/>
<dbReference type="OrthoDB" id="4073665at2759"/>
<dbReference type="InParanoid" id="A3LYG0"/>
<name>A3LYG0_PICST</name>
<evidence type="ECO:0000313" key="1">
    <source>
        <dbReference type="EMBL" id="ABN67628.2"/>
    </source>
</evidence>
<gene>
    <name evidence="1" type="ORF">PICST_33160</name>
</gene>
<keyword evidence="2" id="KW-1185">Reference proteome</keyword>
<evidence type="ECO:0000313" key="2">
    <source>
        <dbReference type="Proteomes" id="UP000002258"/>
    </source>
</evidence>